<evidence type="ECO:0000256" key="1">
    <source>
        <dbReference type="SAM" id="Phobius"/>
    </source>
</evidence>
<sequence length="89" mass="8927">MTVATVAMAPVYTYVTVRAETALAPTILHGTYNAVGGLAVLYLAGAPNLVIAPVGVAGIGAAVLAVGACLVHDRLADERITDGGPLSPW</sequence>
<protein>
    <recommendedName>
        <fullName evidence="4">CPBP family intramembrane metalloprotease</fullName>
    </recommendedName>
</protein>
<dbReference type="RefSeq" id="WP_224828620.1">
    <property type="nucleotide sequence ID" value="NZ_JAIVEF010000008.1"/>
</dbReference>
<dbReference type="AlphaFoldDB" id="A0ABD5QKS1"/>
<keyword evidence="1" id="KW-0472">Membrane</keyword>
<keyword evidence="1" id="KW-1133">Transmembrane helix</keyword>
<proteinExistence type="predicted"/>
<comment type="caution">
    <text evidence="2">The sequence shown here is derived from an EMBL/GenBank/DDBJ whole genome shotgun (WGS) entry which is preliminary data.</text>
</comment>
<gene>
    <name evidence="2" type="ORF">ACFPFO_21375</name>
</gene>
<evidence type="ECO:0008006" key="4">
    <source>
        <dbReference type="Google" id="ProtNLM"/>
    </source>
</evidence>
<keyword evidence="3" id="KW-1185">Reference proteome</keyword>
<name>A0ABD5QKS1_9EURY</name>
<dbReference type="EMBL" id="JBHSJG010000065">
    <property type="protein sequence ID" value="MFC4990250.1"/>
    <property type="molecule type" value="Genomic_DNA"/>
</dbReference>
<dbReference type="Proteomes" id="UP001595925">
    <property type="component" value="Unassembled WGS sequence"/>
</dbReference>
<reference evidence="2 3" key="1">
    <citation type="journal article" date="2019" name="Int. J. Syst. Evol. Microbiol.">
        <title>The Global Catalogue of Microorganisms (GCM) 10K type strain sequencing project: providing services to taxonomists for standard genome sequencing and annotation.</title>
        <authorList>
            <consortium name="The Broad Institute Genomics Platform"/>
            <consortium name="The Broad Institute Genome Sequencing Center for Infectious Disease"/>
            <person name="Wu L."/>
            <person name="Ma J."/>
        </authorList>
    </citation>
    <scope>NUCLEOTIDE SEQUENCE [LARGE SCALE GENOMIC DNA]</scope>
    <source>
        <strain evidence="2 3">CGMCC 1.15824</strain>
    </source>
</reference>
<keyword evidence="1" id="KW-0812">Transmembrane</keyword>
<feature type="transmembrane region" description="Helical" evidence="1">
    <location>
        <begin position="50"/>
        <end position="71"/>
    </location>
</feature>
<organism evidence="2 3">
    <name type="scientific">Saliphagus infecundisoli</name>
    <dbReference type="NCBI Taxonomy" id="1849069"/>
    <lineage>
        <taxon>Archaea</taxon>
        <taxon>Methanobacteriati</taxon>
        <taxon>Methanobacteriota</taxon>
        <taxon>Stenosarchaea group</taxon>
        <taxon>Halobacteria</taxon>
        <taxon>Halobacteriales</taxon>
        <taxon>Natrialbaceae</taxon>
        <taxon>Saliphagus</taxon>
    </lineage>
</organism>
<evidence type="ECO:0000313" key="3">
    <source>
        <dbReference type="Proteomes" id="UP001595925"/>
    </source>
</evidence>
<evidence type="ECO:0000313" key="2">
    <source>
        <dbReference type="EMBL" id="MFC4990250.1"/>
    </source>
</evidence>
<accession>A0ABD5QKS1</accession>